<name>A0ACB9GB23_CICIN</name>
<proteinExistence type="predicted"/>
<gene>
    <name evidence="1" type="ORF">L2E82_10653</name>
</gene>
<accession>A0ACB9GB23</accession>
<keyword evidence="2" id="KW-1185">Reference proteome</keyword>
<comment type="caution">
    <text evidence="1">The sequence shown here is derived from an EMBL/GenBank/DDBJ whole genome shotgun (WGS) entry which is preliminary data.</text>
</comment>
<reference evidence="2" key="1">
    <citation type="journal article" date="2022" name="Mol. Ecol. Resour.">
        <title>The genomes of chicory, endive, great burdock and yacon provide insights into Asteraceae palaeo-polyploidization history and plant inulin production.</title>
        <authorList>
            <person name="Fan W."/>
            <person name="Wang S."/>
            <person name="Wang H."/>
            <person name="Wang A."/>
            <person name="Jiang F."/>
            <person name="Liu H."/>
            <person name="Zhao H."/>
            <person name="Xu D."/>
            <person name="Zhang Y."/>
        </authorList>
    </citation>
    <scope>NUCLEOTIDE SEQUENCE [LARGE SCALE GENOMIC DNA]</scope>
    <source>
        <strain evidence="2">cv. Punajuju</strain>
    </source>
</reference>
<evidence type="ECO:0000313" key="2">
    <source>
        <dbReference type="Proteomes" id="UP001055811"/>
    </source>
</evidence>
<reference evidence="1 2" key="2">
    <citation type="journal article" date="2022" name="Mol. Ecol. Resour.">
        <title>The genomes of chicory, endive, great burdock and yacon provide insights into Asteraceae paleo-polyploidization history and plant inulin production.</title>
        <authorList>
            <person name="Fan W."/>
            <person name="Wang S."/>
            <person name="Wang H."/>
            <person name="Wang A."/>
            <person name="Jiang F."/>
            <person name="Liu H."/>
            <person name="Zhao H."/>
            <person name="Xu D."/>
            <person name="Zhang Y."/>
        </authorList>
    </citation>
    <scope>NUCLEOTIDE SEQUENCE [LARGE SCALE GENOMIC DNA]</scope>
    <source>
        <strain evidence="2">cv. Punajuju</strain>
        <tissue evidence="1">Leaves</tissue>
    </source>
</reference>
<organism evidence="1 2">
    <name type="scientific">Cichorium intybus</name>
    <name type="common">Chicory</name>
    <dbReference type="NCBI Taxonomy" id="13427"/>
    <lineage>
        <taxon>Eukaryota</taxon>
        <taxon>Viridiplantae</taxon>
        <taxon>Streptophyta</taxon>
        <taxon>Embryophyta</taxon>
        <taxon>Tracheophyta</taxon>
        <taxon>Spermatophyta</taxon>
        <taxon>Magnoliopsida</taxon>
        <taxon>eudicotyledons</taxon>
        <taxon>Gunneridae</taxon>
        <taxon>Pentapetalae</taxon>
        <taxon>asterids</taxon>
        <taxon>campanulids</taxon>
        <taxon>Asterales</taxon>
        <taxon>Asteraceae</taxon>
        <taxon>Cichorioideae</taxon>
        <taxon>Cichorieae</taxon>
        <taxon>Cichoriinae</taxon>
        <taxon>Cichorium</taxon>
    </lineage>
</organism>
<sequence>MPSGPKKRRAARRKRYGTNAAGHEEDEFDAVNETGSKESQSVDQVALKSPPTVDSEHVEKSKDVVVVNEYDSVRNNGKESVHDETVIHAPVMESVKTMVDSSDSVGKKERESESEPVEQILIQPSSKETKGNEDGEVGEGAMEMVSDSVGKKEKDTESKPVDQILTQASSKETKENEDGEGATEMVSDSIGKKEKESELKPVIQILIQASSKETKGNDYGEVGEGAFDGAMEMVSDSVGNKEKESESEPLDQILIQASSKETKGNEDGEGALNGAMEMASDSFGKIEKDSEMESVDQILIQAGTKETNGNEYGEVDEGAFDGTMKMADHGFSVVKEGEEISKEGVLQDPFEEPTQAIVDPVDQLVPKSLPLKEAQDPSESIESVSEVNEETFIEDVQDSFKKPPESSSVVDVSPDHEGESVEVGESASHFKDVVSVVKNEGEEMSTEGVVEDTYEEQTESSSREPEAILKTVDELVLKKIRTKEAQDSVSEVDVDTLSFEDAEESFETPLGSPSVGYMSQVIPLNEAQDPNLEIESVNEVNLQTSINDAQGSFEELHGSSSLVVVPPVEGVVENEVADVAESAFHDSPHVDPVLKEDKEISMESVLEEPSEELLGTSSHEPVIKTLEEAHESVIEENVETYSKDAKDSFEEPARILSLKDVSLVEGVVQGNECGVGECACDYPLINHVVLEGEKMSMEGVCQDHSKEPTGIFSHEAEEMVDRIDQLIMKATSLKETQDPFVPAASLNEVDVVTSSKDDQDSYKEPLESLSQEDPSPIEAFVKSDGNGNEPIGLSSHEQEDDVGDSAYFGSPVMVNHVSELKEDDEMSSGGSSDELQAIDKTTDELVSEANVETSLKDAQEYSFKNAFESSFVVKGNEYDEVGENARLGPFVLGMEDDEDMSTDGVLEVPIEEPIVKTGDQSILKEAQETYVQGESAIEVNVETSLKEIQDSFNEPLGSSFPGYLSTDEGVVEGKESLKDHESATMVNHVELVMEENEEMSIEGVLESPFEEIIGHLSNNQPEVTVKTFDQYVLKEAQDPSSPTESVIDVLPIEGVVQGNEIAEVNQSSFHVVSDLKDDGEMSIESVLEDPLEDPTKDSLDELQEVVKTIDQLHLKRLHFEEVHDPSVIDVNQETSSEDSQDSFETPPGSPYLGHVSLVEGLANESIERSYEPQVTVKTLDDSDANVIPLEGVEDTSVSTESFIEANVETSLKDDKDTSSESLGRFSHDDVPSMEGVIEKNEGVEVGESEFHGAHVMVNHVVSISKDEKGVSMEHDHVVSFEQMSLEGVNQDPFEEPTGDSSHEPQEMVEVVDQDPLEKDEPVIEVNVETSLKDAQDSFKEPTFLVEVSPVESNVEGKEYATGGESVEMMENEEVSIKGVLEEPFEEITELSSHEREVMVKTVDQIVLKDTPLKEAQDASLPAEPIIEVNVKTSVKDSQDSLKEPLDDASSPKGITQGNEFDEVGDNACNVVSVVNEGEEKSIEDVLQDNLKEPIESSSHNLEATVKSVDQLDLKVTPLEETQLSLPVESAIEVKEEKSLEDAQDLLKEPLGSSSLVDVSHVEGVVEENDSNEHVEVGEIASHGSPEMINNVVVLLKEDGELSMEGNLQDPFEEPNRHSLHESQAMVKTDDQSVLNGLHLKEGQDPSVRVDSVNKVNVDTSFEDAQDSFETPLGSPSVGHMSSHEPHVMFKPVDDQVGLKVIPMEETQEPSLETVTEVNIERLLDAKEASIDSLGSFSMADVSSMEGVVQGNEYDEVGEIKRSFPGEAVSMEGVHVLEKSFKEPIGPSSGELQTMVKVLEKSDQDPPFVPEKEYGESGGNATIVNHVESLKENEDLSLEDVLEKPFEKPVGDSSHEQEAMVNTIDGSFIEVNVERSFKDAQDYVPMESPSRFDVFPVEGIAEENEFEKLETASYVSQVMVNHQSSSVVNVSHVGERTGQRSEMVGLVRTLLEEIRRIRAFYEEGLRQTTQIHMHMSQVLEKFDSDELT</sequence>
<protein>
    <submittedName>
        <fullName evidence="1">Uncharacterized protein</fullName>
    </submittedName>
</protein>
<dbReference type="EMBL" id="CM042010">
    <property type="protein sequence ID" value="KAI3780667.1"/>
    <property type="molecule type" value="Genomic_DNA"/>
</dbReference>
<evidence type="ECO:0000313" key="1">
    <source>
        <dbReference type="EMBL" id="KAI3780667.1"/>
    </source>
</evidence>
<dbReference type="Proteomes" id="UP001055811">
    <property type="component" value="Linkage Group LG02"/>
</dbReference>